<dbReference type="EMBL" id="KZ613846">
    <property type="protein sequence ID" value="PMD57536.1"/>
    <property type="molecule type" value="Genomic_DNA"/>
</dbReference>
<name>A0A2J6T3E7_9HELO</name>
<accession>A0A2J6T3E7</accession>
<dbReference type="AlphaFoldDB" id="A0A2J6T3E7"/>
<keyword evidence="1" id="KW-0732">Signal</keyword>
<proteinExistence type="predicted"/>
<feature type="signal peptide" evidence="1">
    <location>
        <begin position="1"/>
        <end position="25"/>
    </location>
</feature>
<keyword evidence="3" id="KW-1185">Reference proteome</keyword>
<dbReference type="InParanoid" id="A0A2J6T3E7"/>
<dbReference type="Proteomes" id="UP000235371">
    <property type="component" value="Unassembled WGS sequence"/>
</dbReference>
<dbReference type="OrthoDB" id="4121208at2759"/>
<protein>
    <submittedName>
        <fullName evidence="2">Uncharacterized protein</fullName>
    </submittedName>
</protein>
<reference evidence="2 3" key="1">
    <citation type="submission" date="2016-04" db="EMBL/GenBank/DDBJ databases">
        <title>A degradative enzymes factory behind the ericoid mycorrhizal symbiosis.</title>
        <authorList>
            <consortium name="DOE Joint Genome Institute"/>
            <person name="Martino E."/>
            <person name="Morin E."/>
            <person name="Grelet G."/>
            <person name="Kuo A."/>
            <person name="Kohler A."/>
            <person name="Daghino S."/>
            <person name="Barry K."/>
            <person name="Choi C."/>
            <person name="Cichocki N."/>
            <person name="Clum A."/>
            <person name="Copeland A."/>
            <person name="Hainaut M."/>
            <person name="Haridas S."/>
            <person name="Labutti K."/>
            <person name="Lindquist E."/>
            <person name="Lipzen A."/>
            <person name="Khouja H.-R."/>
            <person name="Murat C."/>
            <person name="Ohm R."/>
            <person name="Olson A."/>
            <person name="Spatafora J."/>
            <person name="Veneault-Fourrey C."/>
            <person name="Henrissat B."/>
            <person name="Grigoriev I."/>
            <person name="Martin F."/>
            <person name="Perotto S."/>
        </authorList>
    </citation>
    <scope>NUCLEOTIDE SEQUENCE [LARGE SCALE GENOMIC DNA]</scope>
    <source>
        <strain evidence="2 3">E</strain>
    </source>
</reference>
<evidence type="ECO:0000313" key="3">
    <source>
        <dbReference type="Proteomes" id="UP000235371"/>
    </source>
</evidence>
<evidence type="ECO:0000256" key="1">
    <source>
        <dbReference type="SAM" id="SignalP"/>
    </source>
</evidence>
<dbReference type="RefSeq" id="XP_024734440.1">
    <property type="nucleotide sequence ID" value="XM_024883406.1"/>
</dbReference>
<dbReference type="GeneID" id="36591483"/>
<sequence length="311" mass="33026">MASSVLFSFFLLAWTLCVLPTTTEAYWFRRSDTSHQSQVRLSDAAAATSVPSTLSSAQSYIFSLPTPRIVEPTLTSQGMIVTSIIPLYEVCNTPGSDASSCSTVFETIVTTTCSTVLTYAFTKSTISDCSQNITFSTQSSYSLATATVSATMTPAPENQPQSVTTYVQSIVSYYIAPWQSLAANTLSNVTVLVCQHDFSGNPTCTTIQEVWVVHTESVPVITTSTLIISTTLASPAVLLLGPTESITATAGPLYVSTEIVYSSMTPNATTSISTIPKTSTTHSTLTLTSTLPPRTITLTLSSVTPTPEPSV</sequence>
<organism evidence="2 3">
    <name type="scientific">Hyaloscypha bicolor E</name>
    <dbReference type="NCBI Taxonomy" id="1095630"/>
    <lineage>
        <taxon>Eukaryota</taxon>
        <taxon>Fungi</taxon>
        <taxon>Dikarya</taxon>
        <taxon>Ascomycota</taxon>
        <taxon>Pezizomycotina</taxon>
        <taxon>Leotiomycetes</taxon>
        <taxon>Helotiales</taxon>
        <taxon>Hyaloscyphaceae</taxon>
        <taxon>Hyaloscypha</taxon>
        <taxon>Hyaloscypha bicolor</taxon>
    </lineage>
</organism>
<evidence type="ECO:0000313" key="2">
    <source>
        <dbReference type="EMBL" id="PMD57536.1"/>
    </source>
</evidence>
<gene>
    <name evidence="2" type="ORF">K444DRAFT_631729</name>
</gene>
<feature type="chain" id="PRO_5014390309" evidence="1">
    <location>
        <begin position="26"/>
        <end position="311"/>
    </location>
</feature>